<dbReference type="GO" id="GO:0012505">
    <property type="term" value="C:endomembrane system"/>
    <property type="evidence" value="ECO:0007669"/>
    <property type="project" value="UniProtKB-SubCell"/>
</dbReference>
<dbReference type="GeneID" id="24921454"/>
<evidence type="ECO:0000256" key="2">
    <source>
        <dbReference type="ARBA" id="ARBA00006270"/>
    </source>
</evidence>
<dbReference type="PROSITE" id="PS50309">
    <property type="entry name" value="DC"/>
    <property type="match status" value="1"/>
</dbReference>
<dbReference type="SMART" id="SM00173">
    <property type="entry name" value="RAS"/>
    <property type="match status" value="1"/>
</dbReference>
<dbReference type="RefSeq" id="XP_012898771.1">
    <property type="nucleotide sequence ID" value="XM_013043317.1"/>
</dbReference>
<dbReference type="GO" id="GO:0035556">
    <property type="term" value="P:intracellular signal transduction"/>
    <property type="evidence" value="ECO:0007669"/>
    <property type="project" value="InterPro"/>
</dbReference>
<reference evidence="7" key="1">
    <citation type="submission" date="2010-02" db="EMBL/GenBank/DDBJ databases">
        <title>Sequencing and annotation of the Blastocystis hominis genome.</title>
        <authorList>
            <person name="Wincker P."/>
        </authorList>
    </citation>
    <scope>NUCLEOTIDE SEQUENCE</scope>
    <source>
        <strain evidence="7">Singapore isolate B</strain>
    </source>
</reference>
<dbReference type="SUPFAM" id="SSF52540">
    <property type="entry name" value="P-loop containing nucleoside triphosphate hydrolases"/>
    <property type="match status" value="1"/>
</dbReference>
<evidence type="ECO:0000259" key="6">
    <source>
        <dbReference type="PROSITE" id="PS50309"/>
    </source>
</evidence>
<dbReference type="GO" id="GO:0003924">
    <property type="term" value="F:GTPase activity"/>
    <property type="evidence" value="ECO:0007669"/>
    <property type="project" value="InterPro"/>
</dbReference>
<dbReference type="PROSITE" id="PS51420">
    <property type="entry name" value="RHO"/>
    <property type="match status" value="1"/>
</dbReference>
<evidence type="ECO:0000313" key="7">
    <source>
        <dbReference type="EMBL" id="CBK24723.2"/>
    </source>
</evidence>
<evidence type="ECO:0000256" key="4">
    <source>
        <dbReference type="ARBA" id="ARBA00023136"/>
    </source>
</evidence>
<dbReference type="InterPro" id="IPR027417">
    <property type="entry name" value="P-loop_NTPase"/>
</dbReference>
<dbReference type="InterPro" id="IPR005225">
    <property type="entry name" value="Small_GTP-bd"/>
</dbReference>
<accession>D8M9I4</accession>
<sequence>MNKIEVKCCINGEPEMGNSSLYVARTESWEQVLYKISLKVNKPQGPNSIVYNELGGQITSVSELEDGDKIYFSVNGEAFVPPASSVPNNASPAPAVQTAVPHDSTHPNPSPVPTTTFASPPLAVPTAYTSETSSTPQTQQCVVKPADGPTKYVMRFIIVGSMSVGKSCLLLQFTNRRFAANVGPTIGVDFGSSSLNIDGENVKLQIWDTAGQEDFQAITRAYYREAAAAILVYDMTNLQSYEKLQSWLSAVQSNSTNPNIVITLVGNKNDVKEEDKVVSYADGEAFAKANGLMFLETSAKTGYNVDNVFILTAREIIKRIKSGAITLGDKDGVKVNGQQSNSQKITGAAESGAETKKKCC</sequence>
<dbReference type="PROSITE" id="PS51419">
    <property type="entry name" value="RAB"/>
    <property type="match status" value="1"/>
</dbReference>
<dbReference type="InterPro" id="IPR003533">
    <property type="entry name" value="Doublecortin_dom"/>
</dbReference>
<dbReference type="Gene3D" id="3.40.50.300">
    <property type="entry name" value="P-loop containing nucleotide triphosphate hydrolases"/>
    <property type="match status" value="1"/>
</dbReference>
<name>D8M9I4_BLAHO</name>
<comment type="similarity">
    <text evidence="2">Belongs to the small GTPase superfamily. Rab family.</text>
</comment>
<dbReference type="SMART" id="SM00175">
    <property type="entry name" value="RAB"/>
    <property type="match status" value="1"/>
</dbReference>
<dbReference type="OrthoDB" id="5976022at2759"/>
<dbReference type="Pfam" id="PF00071">
    <property type="entry name" value="Ras"/>
    <property type="match status" value="1"/>
</dbReference>
<feature type="region of interest" description="Disordered" evidence="5">
    <location>
        <begin position="84"/>
        <end position="142"/>
    </location>
</feature>
<comment type="subcellular location">
    <subcellularLocation>
        <location evidence="1">Endomembrane system</location>
    </subcellularLocation>
</comment>
<dbReference type="InterPro" id="IPR001806">
    <property type="entry name" value="Small_GTPase"/>
</dbReference>
<feature type="compositionally biased region" description="Low complexity" evidence="5">
    <location>
        <begin position="84"/>
        <end position="96"/>
    </location>
</feature>
<evidence type="ECO:0000256" key="1">
    <source>
        <dbReference type="ARBA" id="ARBA00004308"/>
    </source>
</evidence>
<feature type="region of interest" description="Disordered" evidence="5">
    <location>
        <begin position="337"/>
        <end position="360"/>
    </location>
</feature>
<feature type="compositionally biased region" description="Low complexity" evidence="5">
    <location>
        <begin position="129"/>
        <end position="140"/>
    </location>
</feature>
<dbReference type="AlphaFoldDB" id="D8M9I4"/>
<dbReference type="Proteomes" id="UP000008312">
    <property type="component" value="Unassembled WGS sequence"/>
</dbReference>
<keyword evidence="4" id="KW-0472">Membrane</keyword>
<feature type="domain" description="Doublecortin" evidence="6">
    <location>
        <begin position="25"/>
        <end position="85"/>
    </location>
</feature>
<proteinExistence type="inferred from homology"/>
<dbReference type="InParanoid" id="D8M9I4"/>
<evidence type="ECO:0000256" key="5">
    <source>
        <dbReference type="SAM" id="MobiDB-lite"/>
    </source>
</evidence>
<dbReference type="FunFam" id="3.40.50.300:FF:000586">
    <property type="entry name" value="Rab family GTPase"/>
    <property type="match status" value="1"/>
</dbReference>
<gene>
    <name evidence="7" type="ORF">GSBLH_T00004427001</name>
</gene>
<dbReference type="SMART" id="SM00176">
    <property type="entry name" value="RAN"/>
    <property type="match status" value="1"/>
</dbReference>
<keyword evidence="3" id="KW-0547">Nucleotide-binding</keyword>
<dbReference type="SMART" id="SM00174">
    <property type="entry name" value="RHO"/>
    <property type="match status" value="1"/>
</dbReference>
<dbReference type="EMBL" id="FN668688">
    <property type="protein sequence ID" value="CBK24723.2"/>
    <property type="molecule type" value="Genomic_DNA"/>
</dbReference>
<dbReference type="GO" id="GO:0005525">
    <property type="term" value="F:GTP binding"/>
    <property type="evidence" value="ECO:0007669"/>
    <property type="project" value="InterPro"/>
</dbReference>
<evidence type="ECO:0000313" key="8">
    <source>
        <dbReference type="Proteomes" id="UP000008312"/>
    </source>
</evidence>
<dbReference type="PANTHER" id="PTHR47979">
    <property type="entry name" value="DRAB11-RELATED"/>
    <property type="match status" value="1"/>
</dbReference>
<dbReference type="PRINTS" id="PR00449">
    <property type="entry name" value="RASTRNSFRMNG"/>
</dbReference>
<evidence type="ECO:0000256" key="3">
    <source>
        <dbReference type="ARBA" id="ARBA00022741"/>
    </source>
</evidence>
<dbReference type="OMA" id="CCINGEP"/>
<dbReference type="InterPro" id="IPR050209">
    <property type="entry name" value="Rab_GTPases_membrane_traffic"/>
</dbReference>
<protein>
    <recommendedName>
        <fullName evidence="6">Doublecortin domain-containing protein</fullName>
    </recommendedName>
</protein>
<organism evidence="7">
    <name type="scientific">Blastocystis hominis</name>
    <dbReference type="NCBI Taxonomy" id="12968"/>
    <lineage>
        <taxon>Eukaryota</taxon>
        <taxon>Sar</taxon>
        <taxon>Stramenopiles</taxon>
        <taxon>Bigyra</taxon>
        <taxon>Opalozoa</taxon>
        <taxon>Opalinata</taxon>
        <taxon>Blastocystidae</taxon>
        <taxon>Blastocystis</taxon>
    </lineage>
</organism>
<dbReference type="PROSITE" id="PS51421">
    <property type="entry name" value="RAS"/>
    <property type="match status" value="1"/>
</dbReference>
<keyword evidence="8" id="KW-1185">Reference proteome</keyword>
<dbReference type="NCBIfam" id="TIGR00231">
    <property type="entry name" value="small_GTP"/>
    <property type="match status" value="1"/>
</dbReference>